<feature type="chain" id="PRO_5034892657" evidence="5">
    <location>
        <begin position="25"/>
        <end position="624"/>
    </location>
</feature>
<reference evidence="7" key="1">
    <citation type="submission" date="2025-08" db="UniProtKB">
        <authorList>
            <consortium name="Ensembl"/>
        </authorList>
    </citation>
    <scope>IDENTIFICATION</scope>
</reference>
<protein>
    <submittedName>
        <fullName evidence="7">Melanoma cell adhesion molecule b</fullName>
    </submittedName>
</protein>
<dbReference type="GO" id="GO:0044291">
    <property type="term" value="C:cell-cell contact zone"/>
    <property type="evidence" value="ECO:0007669"/>
    <property type="project" value="TreeGrafter"/>
</dbReference>
<dbReference type="PANTHER" id="PTHR45889">
    <property type="entry name" value="IG-LIKE DOMAIN-CONTAINING PROTEIN"/>
    <property type="match status" value="1"/>
</dbReference>
<dbReference type="InterPro" id="IPR003598">
    <property type="entry name" value="Ig_sub2"/>
</dbReference>
<dbReference type="GO" id="GO:0061041">
    <property type="term" value="P:regulation of wound healing"/>
    <property type="evidence" value="ECO:0007669"/>
    <property type="project" value="TreeGrafter"/>
</dbReference>
<feature type="domain" description="Ig-like" evidence="6">
    <location>
        <begin position="257"/>
        <end position="335"/>
    </location>
</feature>
<evidence type="ECO:0000256" key="2">
    <source>
        <dbReference type="ARBA" id="ARBA00023136"/>
    </source>
</evidence>
<evidence type="ECO:0000256" key="3">
    <source>
        <dbReference type="ARBA" id="ARBA00023157"/>
    </source>
</evidence>
<dbReference type="InterPro" id="IPR007110">
    <property type="entry name" value="Ig-like_dom"/>
</dbReference>
<sequence length="624" mass="68503">MALRTMTALLVGLFFLLHTWGVKAQVKVAMEDRVEVTLGTAAEIPCLYTTDDGFGGLIIEWFYLDPAGKQHRIYFQDPTMRIEETNSQFTGRIKVDVTPSQGSGQVLLRVLETRLGDEVDFICLVKSLTDGNDQGKTQLRVFEKPDHPIIESVDEEIWYNNEEPVKIGSCEAKNGYPRPNITWYKDNTPLSNVPNEVSVESRVATGSSGLFSVESELSLKVVKEDQGSEFYCEVNYQVIGGFGMLESEKKKIRVRYPSDEVNLWVKSPKRDIKEGDTVEFECLGNGNPQPLVTFRRERVELNAINNVLELRNVSRLDSGRYECVTTHIETFEEVVGNTTLFVNYLEPADVSPEETLTLSQGADLNQSCNALSSLKTHTVWMKNGVKVATGNILSLRDVVYDMAGTYECMVTVPQLVGMETSAVFQLIVEGSPEISEPQSTSLEQAVESTVVLTCRARGNPRPTITWRSAGSLVDSQSNVTEDGVLSWVNVKVSSDLNVSCHASNTNGNVETLYSIKAIVPTTASPTTTLATVVPTTASPTTTLATAGSSGVIIAVLIICLLLLAILGSVLYFLYKKGKICGRSGKQDLTKEKTSRDNIVVEMKSDNTEEAVLLAVNGDKKSGDQ</sequence>
<evidence type="ECO:0000313" key="7">
    <source>
        <dbReference type="Ensembl" id="ENSGMOP00000049856.1"/>
    </source>
</evidence>
<proteinExistence type="predicted"/>
<evidence type="ECO:0000256" key="5">
    <source>
        <dbReference type="SAM" id="SignalP"/>
    </source>
</evidence>
<feature type="domain" description="Ig-like" evidence="6">
    <location>
        <begin position="432"/>
        <end position="516"/>
    </location>
</feature>
<dbReference type="InterPro" id="IPR013783">
    <property type="entry name" value="Ig-like_fold"/>
</dbReference>
<dbReference type="Proteomes" id="UP000694546">
    <property type="component" value="Chromosome 16"/>
</dbReference>
<dbReference type="Pfam" id="PF08205">
    <property type="entry name" value="C2-set_2"/>
    <property type="match status" value="1"/>
</dbReference>
<evidence type="ECO:0000256" key="1">
    <source>
        <dbReference type="ARBA" id="ARBA00004167"/>
    </source>
</evidence>
<dbReference type="SMART" id="SM00409">
    <property type="entry name" value="IG"/>
    <property type="match status" value="5"/>
</dbReference>
<organism evidence="7 8">
    <name type="scientific">Gadus morhua</name>
    <name type="common">Atlantic cod</name>
    <dbReference type="NCBI Taxonomy" id="8049"/>
    <lineage>
        <taxon>Eukaryota</taxon>
        <taxon>Metazoa</taxon>
        <taxon>Chordata</taxon>
        <taxon>Craniata</taxon>
        <taxon>Vertebrata</taxon>
        <taxon>Euteleostomi</taxon>
        <taxon>Actinopterygii</taxon>
        <taxon>Neopterygii</taxon>
        <taxon>Teleostei</taxon>
        <taxon>Neoteleostei</taxon>
        <taxon>Acanthomorphata</taxon>
        <taxon>Zeiogadaria</taxon>
        <taxon>Gadariae</taxon>
        <taxon>Gadiformes</taxon>
        <taxon>Gadoidei</taxon>
        <taxon>Gadidae</taxon>
        <taxon>Gadus</taxon>
    </lineage>
</organism>
<dbReference type="Gene3D" id="2.60.40.10">
    <property type="entry name" value="Immunoglobulins"/>
    <property type="match status" value="5"/>
</dbReference>
<feature type="signal peptide" evidence="5">
    <location>
        <begin position="1"/>
        <end position="24"/>
    </location>
</feature>
<keyword evidence="8" id="KW-1185">Reference proteome</keyword>
<reference evidence="7" key="2">
    <citation type="submission" date="2025-09" db="UniProtKB">
        <authorList>
            <consortium name="Ensembl"/>
        </authorList>
    </citation>
    <scope>IDENTIFICATION</scope>
</reference>
<keyword evidence="2 4" id="KW-0472">Membrane</keyword>
<accession>A0A8C5FNM8</accession>
<keyword evidence="4" id="KW-0812">Transmembrane</keyword>
<feature type="domain" description="Ig-like" evidence="6">
    <location>
        <begin position="347"/>
        <end position="425"/>
    </location>
</feature>
<dbReference type="SMART" id="SM00408">
    <property type="entry name" value="IGc2"/>
    <property type="match status" value="4"/>
</dbReference>
<dbReference type="Ensembl" id="ENSGMOT00000068221.1">
    <property type="protein sequence ID" value="ENSGMOP00000049856.1"/>
    <property type="gene ID" value="ENSGMOG00000011800.2"/>
</dbReference>
<evidence type="ECO:0000313" key="8">
    <source>
        <dbReference type="Proteomes" id="UP000694546"/>
    </source>
</evidence>
<dbReference type="PANTHER" id="PTHR45889:SF3">
    <property type="entry name" value="CELL ADHESION MOLECULE 4"/>
    <property type="match status" value="1"/>
</dbReference>
<dbReference type="SUPFAM" id="SSF48726">
    <property type="entry name" value="Immunoglobulin"/>
    <property type="match status" value="4"/>
</dbReference>
<feature type="transmembrane region" description="Helical" evidence="4">
    <location>
        <begin position="551"/>
        <end position="574"/>
    </location>
</feature>
<keyword evidence="3" id="KW-1015">Disulfide bond</keyword>
<keyword evidence="4" id="KW-1133">Transmembrane helix</keyword>
<name>A0A8C5FNM8_GADMO</name>
<dbReference type="GO" id="GO:0035020">
    <property type="term" value="P:regulation of Rac protein signal transduction"/>
    <property type="evidence" value="ECO:0007669"/>
    <property type="project" value="TreeGrafter"/>
</dbReference>
<dbReference type="GO" id="GO:0016020">
    <property type="term" value="C:membrane"/>
    <property type="evidence" value="ECO:0007669"/>
    <property type="project" value="UniProtKB-SubCell"/>
</dbReference>
<dbReference type="InterPro" id="IPR013162">
    <property type="entry name" value="CD80_C2-set"/>
</dbReference>
<dbReference type="InterPro" id="IPR003599">
    <property type="entry name" value="Ig_sub"/>
</dbReference>
<evidence type="ECO:0000256" key="4">
    <source>
        <dbReference type="SAM" id="Phobius"/>
    </source>
</evidence>
<dbReference type="InterPro" id="IPR036179">
    <property type="entry name" value="Ig-like_dom_sf"/>
</dbReference>
<dbReference type="AlphaFoldDB" id="A0A8C5FNM8"/>
<dbReference type="Pfam" id="PF13927">
    <property type="entry name" value="Ig_3"/>
    <property type="match status" value="2"/>
</dbReference>
<dbReference type="GeneTree" id="ENSGT00940000155838"/>
<evidence type="ECO:0000259" key="6">
    <source>
        <dbReference type="PROSITE" id="PS50835"/>
    </source>
</evidence>
<feature type="domain" description="Ig-like" evidence="6">
    <location>
        <begin position="148"/>
        <end position="253"/>
    </location>
</feature>
<comment type="subcellular location">
    <subcellularLocation>
        <location evidence="1">Membrane</location>
        <topology evidence="1">Single-pass membrane protein</topology>
    </subcellularLocation>
</comment>
<dbReference type="GO" id="GO:0007156">
    <property type="term" value="P:homophilic cell adhesion via plasma membrane adhesion molecules"/>
    <property type="evidence" value="ECO:0007669"/>
    <property type="project" value="TreeGrafter"/>
</dbReference>
<gene>
    <name evidence="7" type="primary">MCAM</name>
    <name evidence="7" type="synonym">mcamb</name>
</gene>
<dbReference type="PROSITE" id="PS50835">
    <property type="entry name" value="IG_LIKE"/>
    <property type="match status" value="4"/>
</dbReference>
<dbReference type="GO" id="GO:0043184">
    <property type="term" value="F:vascular endothelial growth factor receptor 2 binding"/>
    <property type="evidence" value="ECO:0007669"/>
    <property type="project" value="TreeGrafter"/>
</dbReference>
<keyword evidence="5" id="KW-0732">Signal</keyword>